<gene>
    <name evidence="1" type="ORF">BSK47_20215</name>
</gene>
<dbReference type="AlphaFoldDB" id="A0AB36JBK3"/>
<dbReference type="RefSeq" id="WP_076136727.1">
    <property type="nucleotide sequence ID" value="NZ_MPTO01000019.1"/>
</dbReference>
<proteinExistence type="predicted"/>
<reference evidence="1 2" key="1">
    <citation type="submission" date="2016-10" db="EMBL/GenBank/DDBJ databases">
        <title>Paenibacillus species isolates.</title>
        <authorList>
            <person name="Beno S.M."/>
        </authorList>
    </citation>
    <scope>NUCLEOTIDE SEQUENCE [LARGE SCALE GENOMIC DNA]</scope>
    <source>
        <strain evidence="1 2">FSL H7-0918</strain>
    </source>
</reference>
<evidence type="ECO:0000313" key="1">
    <source>
        <dbReference type="EMBL" id="OME16585.1"/>
    </source>
</evidence>
<organism evidence="1 2">
    <name type="scientific">Paenibacillus odorifer</name>
    <dbReference type="NCBI Taxonomy" id="189426"/>
    <lineage>
        <taxon>Bacteria</taxon>
        <taxon>Bacillati</taxon>
        <taxon>Bacillota</taxon>
        <taxon>Bacilli</taxon>
        <taxon>Bacillales</taxon>
        <taxon>Paenibacillaceae</taxon>
        <taxon>Paenibacillus</taxon>
    </lineage>
</organism>
<evidence type="ECO:0000313" key="2">
    <source>
        <dbReference type="Proteomes" id="UP000187323"/>
    </source>
</evidence>
<protein>
    <submittedName>
        <fullName evidence="1">Uncharacterized protein</fullName>
    </submittedName>
</protein>
<dbReference type="Proteomes" id="UP000187323">
    <property type="component" value="Unassembled WGS sequence"/>
</dbReference>
<accession>A0AB36JBK3</accession>
<sequence>MNNNKEYETIYQKMDLVEYIYYLQYEMENDDILVKTKDADFLVWEGSTFKVNGEEFTTAEFYEMLSSMWEQAACNGQDFEYINNKFTSINEIEVRREKISRIIKL</sequence>
<comment type="caution">
    <text evidence="1">The sequence shown here is derived from an EMBL/GenBank/DDBJ whole genome shotgun (WGS) entry which is preliminary data.</text>
</comment>
<name>A0AB36JBK3_9BACL</name>
<dbReference type="EMBL" id="MPTO01000019">
    <property type="protein sequence ID" value="OME16585.1"/>
    <property type="molecule type" value="Genomic_DNA"/>
</dbReference>